<evidence type="ECO:0000313" key="2">
    <source>
        <dbReference type="EMBL" id="WPF25418.1"/>
    </source>
</evidence>
<keyword evidence="1" id="KW-1133">Transmembrane helix</keyword>
<keyword evidence="1" id="KW-0812">Transmembrane</keyword>
<sequence length="103" mass="11297">MAPDCFQSGALSLFYVALTGLWASVCVTLALRSHGAQMRREGDGGDAAGARWVGEGEPVSQFLVGFLFLVFDTPAILSEKFGTLGILARWRCERKKRRIFTRG</sequence>
<dbReference type="Proteomes" id="UP001174314">
    <property type="component" value="Chromosome"/>
</dbReference>
<dbReference type="GeneID" id="92727438"/>
<dbReference type="AlphaFoldDB" id="A0AAU0Q1Q9"/>
<protein>
    <submittedName>
        <fullName evidence="2">Uncharacterized protein</fullName>
    </submittedName>
</protein>
<evidence type="ECO:0000313" key="3">
    <source>
        <dbReference type="Proteomes" id="UP001174314"/>
    </source>
</evidence>
<gene>
    <name evidence="2" type="ORF">Q0N40_02380</name>
</gene>
<proteinExistence type="predicted"/>
<name>A0AAU0Q1Q9_9CORY</name>
<dbReference type="RefSeq" id="WP_046203715.1">
    <property type="nucleotide sequence ID" value="NZ_CP137757.1"/>
</dbReference>
<reference evidence="2 3" key="1">
    <citation type="submission" date="2023-10" db="EMBL/GenBank/DDBJ databases">
        <title>complete genome sequence of Corynebacterium pseudokroppenstedtii P15-C1.</title>
        <authorList>
            <person name="Bruggemann H."/>
            <person name="Poehlein A."/>
        </authorList>
    </citation>
    <scope>NUCLEOTIDE SEQUENCE [LARGE SCALE GENOMIC DNA]</scope>
    <source>
        <strain evidence="2 3">P15_C1</strain>
    </source>
</reference>
<keyword evidence="3" id="KW-1185">Reference proteome</keyword>
<accession>A0AAU0Q1Q9</accession>
<dbReference type="KEGG" id="cpsk:Q0N40_02380"/>
<keyword evidence="1" id="KW-0472">Membrane</keyword>
<organism evidence="2 3">
    <name type="scientific">Corynebacterium pseudokroppenstedtii</name>
    <dbReference type="NCBI Taxonomy" id="2804917"/>
    <lineage>
        <taxon>Bacteria</taxon>
        <taxon>Bacillati</taxon>
        <taxon>Actinomycetota</taxon>
        <taxon>Actinomycetes</taxon>
        <taxon>Mycobacteriales</taxon>
        <taxon>Corynebacteriaceae</taxon>
        <taxon>Corynebacterium</taxon>
    </lineage>
</organism>
<dbReference type="EMBL" id="CP137757">
    <property type="protein sequence ID" value="WPF25418.1"/>
    <property type="molecule type" value="Genomic_DNA"/>
</dbReference>
<evidence type="ECO:0000256" key="1">
    <source>
        <dbReference type="SAM" id="Phobius"/>
    </source>
</evidence>
<feature type="transmembrane region" description="Helical" evidence="1">
    <location>
        <begin position="12"/>
        <end position="31"/>
    </location>
</feature>